<dbReference type="InterPro" id="IPR004441">
    <property type="entry name" value="rRNA_MeTrfase_TrmH"/>
</dbReference>
<evidence type="ECO:0000313" key="5">
    <source>
        <dbReference type="EMBL" id="CAE0700705.1"/>
    </source>
</evidence>
<evidence type="ECO:0000313" key="6">
    <source>
        <dbReference type="EMBL" id="CAH0377294.1"/>
    </source>
</evidence>
<dbReference type="GO" id="GO:0008173">
    <property type="term" value="F:RNA methyltransferase activity"/>
    <property type="evidence" value="ECO:0007669"/>
    <property type="project" value="InterPro"/>
</dbReference>
<evidence type="ECO:0000256" key="3">
    <source>
        <dbReference type="SAM" id="MobiDB-lite"/>
    </source>
</evidence>
<proteinExistence type="predicted"/>
<dbReference type="InterPro" id="IPR029026">
    <property type="entry name" value="tRNA_m1G_MTases_N"/>
</dbReference>
<dbReference type="PANTHER" id="PTHR46429:SF1">
    <property type="entry name" value="23S RRNA (GUANOSINE-2'-O-)-METHYLTRANSFERASE RLMB"/>
    <property type="match status" value="1"/>
</dbReference>
<dbReference type="GO" id="GO:0005829">
    <property type="term" value="C:cytosol"/>
    <property type="evidence" value="ECO:0007669"/>
    <property type="project" value="TreeGrafter"/>
</dbReference>
<name>A0A7S4EAU8_9STRA</name>
<feature type="region of interest" description="Disordered" evidence="3">
    <location>
        <begin position="64"/>
        <end position="92"/>
    </location>
</feature>
<accession>A0A7S4EAU8</accession>
<organism evidence="5">
    <name type="scientific">Pelagomonas calceolata</name>
    <dbReference type="NCBI Taxonomy" id="35677"/>
    <lineage>
        <taxon>Eukaryota</taxon>
        <taxon>Sar</taxon>
        <taxon>Stramenopiles</taxon>
        <taxon>Ochrophyta</taxon>
        <taxon>Pelagophyceae</taxon>
        <taxon>Pelagomonadales</taxon>
        <taxon>Pelagomonadaceae</taxon>
        <taxon>Pelagomonas</taxon>
    </lineage>
</organism>
<feature type="compositionally biased region" description="Basic and acidic residues" evidence="3">
    <location>
        <begin position="64"/>
        <end position="74"/>
    </location>
</feature>
<dbReference type="Gene3D" id="3.40.1280.10">
    <property type="match status" value="1"/>
</dbReference>
<keyword evidence="7" id="KW-1185">Reference proteome</keyword>
<evidence type="ECO:0000256" key="1">
    <source>
        <dbReference type="ARBA" id="ARBA00022603"/>
    </source>
</evidence>
<evidence type="ECO:0000313" key="7">
    <source>
        <dbReference type="Proteomes" id="UP000789595"/>
    </source>
</evidence>
<dbReference type="OrthoDB" id="241340at2759"/>
<dbReference type="Pfam" id="PF00588">
    <property type="entry name" value="SpoU_methylase"/>
    <property type="match status" value="1"/>
</dbReference>
<reference evidence="6" key="2">
    <citation type="submission" date="2021-11" db="EMBL/GenBank/DDBJ databases">
        <authorList>
            <consortium name="Genoscope - CEA"/>
            <person name="William W."/>
        </authorList>
    </citation>
    <scope>NUCLEOTIDE SEQUENCE</scope>
</reference>
<dbReference type="EMBL" id="HBIW01018743">
    <property type="protein sequence ID" value="CAE0700705.1"/>
    <property type="molecule type" value="Transcribed_RNA"/>
</dbReference>
<keyword evidence="1" id="KW-0489">Methyltransferase</keyword>
<dbReference type="GO" id="GO:0032259">
    <property type="term" value="P:methylation"/>
    <property type="evidence" value="ECO:0007669"/>
    <property type="project" value="UniProtKB-KW"/>
</dbReference>
<dbReference type="InterPro" id="IPR029028">
    <property type="entry name" value="Alpha/beta_knot_MTases"/>
</dbReference>
<sequence length="334" mass="35952">MWRRCRTVLALASAHALQPTRPTRRMGQTASSLFSTATSDDALDALRAVDSAQLLAEVARRNLDASDAREEKKSSHVVGSLRDKAADSDKREKELREALQKLGVDADSIEGGPPKKAFQTYIRPRAKDNAVGQTPENAAHQIAFLQRHELARRATHLRNTDLAAQARRAAGLKPHPLHVVLDNVRSAENVGSIYRSADCGRVEAVITCGFTPNPLSTSKLAKTAFGAESAVGTRHYESTADALRELKERGVVVWALETVDGAVSYTSAPLPPLESPGVALVFGNEVTGVDQALFGLVDHVVEIPTHGAKNSMNVACAATVVICDVLRRWGVNDT</sequence>
<dbReference type="AlphaFoldDB" id="A0A7S4EAU8"/>
<dbReference type="SUPFAM" id="SSF75217">
    <property type="entry name" value="alpha/beta knot"/>
    <property type="match status" value="1"/>
</dbReference>
<dbReference type="InterPro" id="IPR001537">
    <property type="entry name" value="SpoU_MeTrfase"/>
</dbReference>
<dbReference type="EMBL" id="CAKKNE010000005">
    <property type="protein sequence ID" value="CAH0377294.1"/>
    <property type="molecule type" value="Genomic_DNA"/>
</dbReference>
<dbReference type="GO" id="GO:0003723">
    <property type="term" value="F:RNA binding"/>
    <property type="evidence" value="ECO:0007669"/>
    <property type="project" value="InterPro"/>
</dbReference>
<dbReference type="Proteomes" id="UP000789595">
    <property type="component" value="Unassembled WGS sequence"/>
</dbReference>
<reference evidence="5" key="1">
    <citation type="submission" date="2021-01" db="EMBL/GenBank/DDBJ databases">
        <authorList>
            <person name="Corre E."/>
            <person name="Pelletier E."/>
            <person name="Niang G."/>
            <person name="Scheremetjew M."/>
            <person name="Finn R."/>
            <person name="Kale V."/>
            <person name="Holt S."/>
            <person name="Cochrane G."/>
            <person name="Meng A."/>
            <person name="Brown T."/>
            <person name="Cohen L."/>
        </authorList>
    </citation>
    <scope>NUCLEOTIDE SEQUENCE</scope>
    <source>
        <strain evidence="5">CCMP1756</strain>
    </source>
</reference>
<feature type="domain" description="tRNA/rRNA methyltransferase SpoU type" evidence="4">
    <location>
        <begin position="177"/>
        <end position="322"/>
    </location>
</feature>
<keyword evidence="2" id="KW-0808">Transferase</keyword>
<evidence type="ECO:0000256" key="2">
    <source>
        <dbReference type="ARBA" id="ARBA00022679"/>
    </source>
</evidence>
<protein>
    <recommendedName>
        <fullName evidence="4">tRNA/rRNA methyltransferase SpoU type domain-containing protein</fullName>
    </recommendedName>
</protein>
<gene>
    <name evidence="5" type="ORF">PCAL00307_LOCUS16141</name>
    <name evidence="6" type="ORF">PECAL_5P18540</name>
</gene>
<dbReference type="GO" id="GO:0006396">
    <property type="term" value="P:RNA processing"/>
    <property type="evidence" value="ECO:0007669"/>
    <property type="project" value="InterPro"/>
</dbReference>
<feature type="compositionally biased region" description="Basic and acidic residues" evidence="3">
    <location>
        <begin position="81"/>
        <end position="92"/>
    </location>
</feature>
<evidence type="ECO:0000259" key="4">
    <source>
        <dbReference type="Pfam" id="PF00588"/>
    </source>
</evidence>
<dbReference type="PANTHER" id="PTHR46429">
    <property type="entry name" value="23S RRNA (GUANOSINE-2'-O-)-METHYLTRANSFERASE RLMB"/>
    <property type="match status" value="1"/>
</dbReference>